<dbReference type="EMBL" id="PXYV01000023">
    <property type="protein sequence ID" value="PSR22049.1"/>
    <property type="molecule type" value="Genomic_DNA"/>
</dbReference>
<protein>
    <recommendedName>
        <fullName evidence="3">Nucleotidyltransferase family protein</fullName>
    </recommendedName>
</protein>
<sequence length="272" mass="31154">MPSRQTIAIVNGQWTVRDMSGMVMPMDRLVALRDVPVEVATHPLWVWEEDQWVIVWPELNFRISERRLRILLMRWVLISMSLRRAKPGQGSLADSSKSEGIMSSNWENLFNLSSRRFAVCGGWAVNYYARPRYTQDLDIVILIQDIERWDAFLQDQGWHRTGQLSIGGWTYTNGTLELDVLAINDSWVSQAINEAQNNVRDGIPILPLPWLVLMKLNAGRTGDQADISRMLGTLSLAEFQQVIQILAPWTSAEDREDLDALYQLGQLEIQSE</sequence>
<reference evidence="1 2" key="1">
    <citation type="journal article" date="2014" name="BMC Genomics">
        <title>Comparison of environmental and isolate Sulfobacillus genomes reveals diverse carbon, sulfur, nitrogen, and hydrogen metabolisms.</title>
        <authorList>
            <person name="Justice N.B."/>
            <person name="Norman A."/>
            <person name="Brown C.T."/>
            <person name="Singh A."/>
            <person name="Thomas B.C."/>
            <person name="Banfield J.F."/>
        </authorList>
    </citation>
    <scope>NUCLEOTIDE SEQUENCE [LARGE SCALE GENOMIC DNA]</scope>
    <source>
        <strain evidence="1">AMDSBA3</strain>
    </source>
</reference>
<dbReference type="AlphaFoldDB" id="A0A2T2WII8"/>
<evidence type="ECO:0000313" key="1">
    <source>
        <dbReference type="EMBL" id="PSR22049.1"/>
    </source>
</evidence>
<gene>
    <name evidence="1" type="ORF">C7B45_08595</name>
</gene>
<evidence type="ECO:0000313" key="2">
    <source>
        <dbReference type="Proteomes" id="UP000241848"/>
    </source>
</evidence>
<comment type="caution">
    <text evidence="1">The sequence shown here is derived from an EMBL/GenBank/DDBJ whole genome shotgun (WGS) entry which is preliminary data.</text>
</comment>
<proteinExistence type="predicted"/>
<evidence type="ECO:0008006" key="3">
    <source>
        <dbReference type="Google" id="ProtNLM"/>
    </source>
</evidence>
<dbReference type="SUPFAM" id="SSF81301">
    <property type="entry name" value="Nucleotidyltransferase"/>
    <property type="match status" value="1"/>
</dbReference>
<dbReference type="Gene3D" id="3.30.460.40">
    <property type="match status" value="1"/>
</dbReference>
<name>A0A2T2WII8_9FIRM</name>
<accession>A0A2T2WII8</accession>
<dbReference type="Proteomes" id="UP000241848">
    <property type="component" value="Unassembled WGS sequence"/>
</dbReference>
<organism evidence="1 2">
    <name type="scientific">Sulfobacillus acidophilus</name>
    <dbReference type="NCBI Taxonomy" id="53633"/>
    <lineage>
        <taxon>Bacteria</taxon>
        <taxon>Bacillati</taxon>
        <taxon>Bacillota</taxon>
        <taxon>Clostridia</taxon>
        <taxon>Eubacteriales</taxon>
        <taxon>Clostridiales Family XVII. Incertae Sedis</taxon>
        <taxon>Sulfobacillus</taxon>
    </lineage>
</organism>
<dbReference type="InterPro" id="IPR043519">
    <property type="entry name" value="NT_sf"/>
</dbReference>